<dbReference type="SUPFAM" id="SSF101148">
    <property type="entry name" value="Plant invertase/pectin methylesterase inhibitor"/>
    <property type="match status" value="1"/>
</dbReference>
<dbReference type="InterPro" id="IPR035513">
    <property type="entry name" value="Invertase/methylesterase_inhib"/>
</dbReference>
<sequence>MEKSPAVSTPNSPSEAVLVLRAALRDTLGEAVSAVGAVAGLASLSNHAREEMVVRNCIELLGYSVDELGWSLNAMAEPLHGAEPEMETAHGAAPRSVRRGRTRKTTCRLPRHRWPPAASRRGVRGAANAAGEQPPRHAQALLRRIMPLRQHGNNDTAASGAGSELPTWVMDVAGVVEEELKRAQSWRDGSSRSPRGRWRWWPRSARGPGRAAGRVELVQD</sequence>
<feature type="region of interest" description="Disordered" evidence="1">
    <location>
        <begin position="112"/>
        <end position="136"/>
    </location>
</feature>
<evidence type="ECO:0000313" key="3">
    <source>
        <dbReference type="Proteomes" id="UP000324705"/>
    </source>
</evidence>
<evidence type="ECO:0000313" key="2">
    <source>
        <dbReference type="EMBL" id="VAH46437.1"/>
    </source>
</evidence>
<keyword evidence="3" id="KW-1185">Reference proteome</keyword>
<evidence type="ECO:0000256" key="1">
    <source>
        <dbReference type="SAM" id="MobiDB-lite"/>
    </source>
</evidence>
<feature type="region of interest" description="Disordered" evidence="1">
    <location>
        <begin position="181"/>
        <end position="220"/>
    </location>
</feature>
<reference evidence="2 3" key="1">
    <citation type="submission" date="2017-09" db="EMBL/GenBank/DDBJ databases">
        <authorList>
            <consortium name="International Durum Wheat Genome Sequencing Consortium (IDWGSC)"/>
            <person name="Milanesi L."/>
        </authorList>
    </citation>
    <scope>NUCLEOTIDE SEQUENCE [LARGE SCALE GENOMIC DNA]</scope>
    <source>
        <strain evidence="3">cv. Svevo</strain>
    </source>
</reference>
<gene>
    <name evidence="2" type="ORF">TRITD_2Bv1G126190</name>
</gene>
<dbReference type="Gramene" id="TRITD2Bv1G126190.1">
    <property type="protein sequence ID" value="TRITD2Bv1G126190.1"/>
    <property type="gene ID" value="TRITD2Bv1G126190"/>
</dbReference>
<proteinExistence type="predicted"/>
<dbReference type="AlphaFoldDB" id="A0A9R1PNE3"/>
<organism evidence="2 3">
    <name type="scientific">Triticum turgidum subsp. durum</name>
    <name type="common">Durum wheat</name>
    <name type="synonym">Triticum durum</name>
    <dbReference type="NCBI Taxonomy" id="4567"/>
    <lineage>
        <taxon>Eukaryota</taxon>
        <taxon>Viridiplantae</taxon>
        <taxon>Streptophyta</taxon>
        <taxon>Embryophyta</taxon>
        <taxon>Tracheophyta</taxon>
        <taxon>Spermatophyta</taxon>
        <taxon>Magnoliopsida</taxon>
        <taxon>Liliopsida</taxon>
        <taxon>Poales</taxon>
        <taxon>Poaceae</taxon>
        <taxon>BOP clade</taxon>
        <taxon>Pooideae</taxon>
        <taxon>Triticodae</taxon>
        <taxon>Triticeae</taxon>
        <taxon>Triticinae</taxon>
        <taxon>Triticum</taxon>
    </lineage>
</organism>
<feature type="compositionally biased region" description="Low complexity" evidence="1">
    <location>
        <begin position="201"/>
        <end position="214"/>
    </location>
</feature>
<dbReference type="Proteomes" id="UP000324705">
    <property type="component" value="Chromosome 2B"/>
</dbReference>
<dbReference type="Gene3D" id="1.20.140.40">
    <property type="entry name" value="Invertase/pectin methylesterase inhibitor family protein"/>
    <property type="match status" value="1"/>
</dbReference>
<feature type="compositionally biased region" description="Low complexity" evidence="1">
    <location>
        <begin position="117"/>
        <end position="131"/>
    </location>
</feature>
<name>A0A9R1PNE3_TRITD</name>
<dbReference type="EMBL" id="LT934114">
    <property type="protein sequence ID" value="VAH46437.1"/>
    <property type="molecule type" value="Genomic_DNA"/>
</dbReference>
<accession>A0A9R1PNE3</accession>
<protein>
    <submittedName>
        <fullName evidence="2">Uncharacterized protein</fullName>
    </submittedName>
</protein>